<evidence type="ECO:0000313" key="5">
    <source>
        <dbReference type="Proteomes" id="UP000075884"/>
    </source>
</evidence>
<dbReference type="InterPro" id="IPR036186">
    <property type="entry name" value="Serpin_sf"/>
</dbReference>
<name>A0A182NBI3_9DIPT</name>
<dbReference type="InterPro" id="IPR042178">
    <property type="entry name" value="Serpin_sf_1"/>
</dbReference>
<dbReference type="InterPro" id="IPR000215">
    <property type="entry name" value="Serpin_fam"/>
</dbReference>
<sequence>MAKSHCMPYYFWEEMNVRVVGVTYRQNVTMYIFLPTNSTRELVQKLQKNISAERVNEIVTKMKSVTLLFPKMHISNSLSLKSVLQQLGRIQDFGTK</sequence>
<protein>
    <recommendedName>
        <fullName evidence="3">Serpin domain-containing protein</fullName>
    </recommendedName>
</protein>
<dbReference type="PANTHER" id="PTHR11461">
    <property type="entry name" value="SERINE PROTEASE INHIBITOR, SERPIN"/>
    <property type="match status" value="1"/>
</dbReference>
<dbReference type="InterPro" id="IPR042185">
    <property type="entry name" value="Serpin_sf_2"/>
</dbReference>
<dbReference type="EnsemblMetazoa" id="ADIR005011-RA">
    <property type="protein sequence ID" value="ADIR005011-PA"/>
    <property type="gene ID" value="ADIR005011"/>
</dbReference>
<dbReference type="GO" id="GO:0004867">
    <property type="term" value="F:serine-type endopeptidase inhibitor activity"/>
    <property type="evidence" value="ECO:0007669"/>
    <property type="project" value="UniProtKB-KW"/>
</dbReference>
<evidence type="ECO:0000256" key="1">
    <source>
        <dbReference type="ARBA" id="ARBA00022690"/>
    </source>
</evidence>
<evidence type="ECO:0000313" key="4">
    <source>
        <dbReference type="EnsemblMetazoa" id="ADIR005011-PA"/>
    </source>
</evidence>
<reference evidence="4" key="2">
    <citation type="submission" date="2020-05" db="UniProtKB">
        <authorList>
            <consortium name="EnsemblMetazoa"/>
        </authorList>
    </citation>
    <scope>IDENTIFICATION</scope>
    <source>
        <strain evidence="4">WRAIR2</strain>
    </source>
</reference>
<dbReference type="Gene3D" id="2.30.39.10">
    <property type="entry name" value="Alpha-1-antitrypsin, domain 1"/>
    <property type="match status" value="1"/>
</dbReference>
<dbReference type="PANTHER" id="PTHR11461:SF342">
    <property type="entry name" value="SERINE PROTEASE INHIBITOR 28DC"/>
    <property type="match status" value="1"/>
</dbReference>
<keyword evidence="5" id="KW-1185">Reference proteome</keyword>
<dbReference type="InterPro" id="IPR023796">
    <property type="entry name" value="Serpin_dom"/>
</dbReference>
<dbReference type="Pfam" id="PF00079">
    <property type="entry name" value="Serpin"/>
    <property type="match status" value="1"/>
</dbReference>
<organism evidence="4 5">
    <name type="scientific">Anopheles dirus</name>
    <dbReference type="NCBI Taxonomy" id="7168"/>
    <lineage>
        <taxon>Eukaryota</taxon>
        <taxon>Metazoa</taxon>
        <taxon>Ecdysozoa</taxon>
        <taxon>Arthropoda</taxon>
        <taxon>Hexapoda</taxon>
        <taxon>Insecta</taxon>
        <taxon>Pterygota</taxon>
        <taxon>Neoptera</taxon>
        <taxon>Endopterygota</taxon>
        <taxon>Diptera</taxon>
        <taxon>Nematocera</taxon>
        <taxon>Culicoidea</taxon>
        <taxon>Culicidae</taxon>
        <taxon>Anophelinae</taxon>
        <taxon>Anopheles</taxon>
    </lineage>
</organism>
<reference evidence="5" key="1">
    <citation type="submission" date="2013-03" db="EMBL/GenBank/DDBJ databases">
        <title>The Genome Sequence of Anopheles dirus WRAIR2.</title>
        <authorList>
            <consortium name="The Broad Institute Genomics Platform"/>
            <person name="Neafsey D.E."/>
            <person name="Walton C."/>
            <person name="Walker B."/>
            <person name="Young S.K."/>
            <person name="Zeng Q."/>
            <person name="Gargeya S."/>
            <person name="Fitzgerald M."/>
            <person name="Haas B."/>
            <person name="Abouelleil A."/>
            <person name="Allen A.W."/>
            <person name="Alvarado L."/>
            <person name="Arachchi H.M."/>
            <person name="Berlin A.M."/>
            <person name="Chapman S.B."/>
            <person name="Gainer-Dewar J."/>
            <person name="Goldberg J."/>
            <person name="Griggs A."/>
            <person name="Gujja S."/>
            <person name="Hansen M."/>
            <person name="Howarth C."/>
            <person name="Imamovic A."/>
            <person name="Ireland A."/>
            <person name="Larimer J."/>
            <person name="McCowan C."/>
            <person name="Murphy C."/>
            <person name="Pearson M."/>
            <person name="Poon T.W."/>
            <person name="Priest M."/>
            <person name="Roberts A."/>
            <person name="Saif S."/>
            <person name="Shea T."/>
            <person name="Sisk P."/>
            <person name="Sykes S."/>
            <person name="Wortman J."/>
            <person name="Nusbaum C."/>
            <person name="Birren B."/>
        </authorList>
    </citation>
    <scope>NUCLEOTIDE SEQUENCE [LARGE SCALE GENOMIC DNA]</scope>
    <source>
        <strain evidence="5">WRAIR2</strain>
    </source>
</reference>
<keyword evidence="2" id="KW-0722">Serine protease inhibitor</keyword>
<dbReference type="Gene3D" id="3.30.497.10">
    <property type="entry name" value="Antithrombin, subunit I, domain 2"/>
    <property type="match status" value="1"/>
</dbReference>
<dbReference type="GO" id="GO:0005615">
    <property type="term" value="C:extracellular space"/>
    <property type="evidence" value="ECO:0007669"/>
    <property type="project" value="InterPro"/>
</dbReference>
<dbReference type="SUPFAM" id="SSF56574">
    <property type="entry name" value="Serpins"/>
    <property type="match status" value="1"/>
</dbReference>
<accession>A0A182NBI3</accession>
<dbReference type="VEuPathDB" id="VectorBase:ADIR005011"/>
<dbReference type="STRING" id="7168.A0A182NBI3"/>
<feature type="domain" description="Serpin" evidence="3">
    <location>
        <begin position="1"/>
        <end position="90"/>
    </location>
</feature>
<proteinExistence type="predicted"/>
<dbReference type="Proteomes" id="UP000075884">
    <property type="component" value="Unassembled WGS sequence"/>
</dbReference>
<dbReference type="AlphaFoldDB" id="A0A182NBI3"/>
<keyword evidence="1" id="KW-0646">Protease inhibitor</keyword>
<evidence type="ECO:0000256" key="2">
    <source>
        <dbReference type="ARBA" id="ARBA00022900"/>
    </source>
</evidence>
<evidence type="ECO:0000259" key="3">
    <source>
        <dbReference type="Pfam" id="PF00079"/>
    </source>
</evidence>